<keyword evidence="4" id="KW-0808">Transferase</keyword>
<dbReference type="RefSeq" id="WP_075659550.1">
    <property type="nucleotide sequence ID" value="NZ_JABDSR010000002.1"/>
</dbReference>
<dbReference type="InterPro" id="IPR015424">
    <property type="entry name" value="PyrdxlP-dep_Trfase"/>
</dbReference>
<comment type="similarity">
    <text evidence="2">Belongs to the class-I pyridoxal-phosphate-dependent aminotransferase family.</text>
</comment>
<dbReference type="EMBL" id="MJIH01000001">
    <property type="protein sequence ID" value="OLR64907.1"/>
    <property type="molecule type" value="Genomic_DNA"/>
</dbReference>
<dbReference type="Proteomes" id="UP000187166">
    <property type="component" value="Unassembled WGS sequence"/>
</dbReference>
<accession>A0A1U7M006</accession>
<gene>
    <name evidence="6" type="ORF">BIV18_04930</name>
</gene>
<dbReference type="Pfam" id="PF00155">
    <property type="entry name" value="Aminotran_1_2"/>
    <property type="match status" value="1"/>
</dbReference>
<dbReference type="NCBIfam" id="NF004854">
    <property type="entry name" value="PRK06207.1"/>
    <property type="match status" value="1"/>
</dbReference>
<sequence length="405" mass="45744">MTRVEEKFKKLGIDNAPGQEGLQAEEKLELRGEKLEGEFVDFSHGDVDAHPPIPGSLERFIESYKAGGKQAYSEYRGHKFIREKVAKNIEDFTGVKIDPNDNIIITPGTQGALFLAMSSLIAADDKVAILEPDYFDNRKLAEFLEADIYPIQLDYLNAPSGSSGIDFNALENAFKDGVRVFLFTNPGNPTGAVYSKKELEEIARLARKYEVTLLADELYSRQIFDGREYHHMINEDVDFDKLITIMGPSKTESMSGFRLGIAYGSKQIIDRMEKLQAIVSLRAPGYNQAMLDLWFDEPEGWLEDRIRAHQEIRDDLVAKFRSVEGVKIRPTEGGSYIFPKLPKLDVSIGDFVKILRAHANVIVTVGTEFGPQFDDCIRLNFSQDPKKASDAVDRIVEMIERYRSK</sequence>
<comment type="cofactor">
    <cofactor evidence="1">
        <name>pyridoxal 5'-phosphate</name>
        <dbReference type="ChEBI" id="CHEBI:597326"/>
    </cofactor>
</comment>
<evidence type="ECO:0000256" key="4">
    <source>
        <dbReference type="ARBA" id="ARBA00022679"/>
    </source>
</evidence>
<dbReference type="PANTHER" id="PTHR46383">
    <property type="entry name" value="ASPARTATE AMINOTRANSFERASE"/>
    <property type="match status" value="1"/>
</dbReference>
<evidence type="ECO:0000313" key="6">
    <source>
        <dbReference type="EMBL" id="OLR64907.1"/>
    </source>
</evidence>
<dbReference type="InterPro" id="IPR015421">
    <property type="entry name" value="PyrdxlP-dep_Trfase_major"/>
</dbReference>
<evidence type="ECO:0000256" key="1">
    <source>
        <dbReference type="ARBA" id="ARBA00001933"/>
    </source>
</evidence>
<dbReference type="InterPro" id="IPR004839">
    <property type="entry name" value="Aminotransferase_I/II_large"/>
</dbReference>
<keyword evidence="7" id="KW-1185">Reference proteome</keyword>
<evidence type="ECO:0000313" key="7">
    <source>
        <dbReference type="Proteomes" id="UP000187166"/>
    </source>
</evidence>
<keyword evidence="3 6" id="KW-0032">Aminotransferase</keyword>
<dbReference type="GO" id="GO:0030170">
    <property type="term" value="F:pyridoxal phosphate binding"/>
    <property type="evidence" value="ECO:0007669"/>
    <property type="project" value="InterPro"/>
</dbReference>
<dbReference type="STRING" id="1465756.BIV18_04930"/>
<dbReference type="SUPFAM" id="SSF53383">
    <property type="entry name" value="PLP-dependent transferases"/>
    <property type="match status" value="1"/>
</dbReference>
<evidence type="ECO:0000256" key="2">
    <source>
        <dbReference type="ARBA" id="ARBA00007441"/>
    </source>
</evidence>
<dbReference type="GO" id="GO:0006520">
    <property type="term" value="P:amino acid metabolic process"/>
    <property type="evidence" value="ECO:0007669"/>
    <property type="project" value="InterPro"/>
</dbReference>
<dbReference type="AlphaFoldDB" id="A0A1U7M006"/>
<dbReference type="InterPro" id="IPR015422">
    <property type="entry name" value="PyrdxlP-dep_Trfase_small"/>
</dbReference>
<dbReference type="Gene3D" id="3.40.640.10">
    <property type="entry name" value="Type I PLP-dependent aspartate aminotransferase-like (Major domain)"/>
    <property type="match status" value="1"/>
</dbReference>
<name>A0A1U7M006_9FIRM</name>
<keyword evidence="5" id="KW-0663">Pyridoxal phosphate</keyword>
<comment type="caution">
    <text evidence="6">The sequence shown here is derived from an EMBL/GenBank/DDBJ whole genome shotgun (WGS) entry which is preliminary data.</text>
</comment>
<reference evidence="6 7" key="1">
    <citation type="journal article" date="2016" name="Appl. Environ. Microbiol.">
        <title>Function and Phylogeny of Bacterial Butyryl Coenzyme A:Acetate Transferases and Their Diversity in the Proximal Colon of Swine.</title>
        <authorList>
            <person name="Trachsel J."/>
            <person name="Bayles D.O."/>
            <person name="Looft T."/>
            <person name="Levine U.Y."/>
            <person name="Allen H.K."/>
        </authorList>
    </citation>
    <scope>NUCLEOTIDE SEQUENCE [LARGE SCALE GENOMIC DNA]</scope>
    <source>
        <strain evidence="6 7">35-6-1</strain>
    </source>
</reference>
<evidence type="ECO:0000256" key="3">
    <source>
        <dbReference type="ARBA" id="ARBA00022576"/>
    </source>
</evidence>
<accession>A0A848RGZ5</accession>
<proteinExistence type="inferred from homology"/>
<protein>
    <submittedName>
        <fullName evidence="6">Aspartate aminotransferase</fullName>
    </submittedName>
</protein>
<dbReference type="CDD" id="cd00609">
    <property type="entry name" value="AAT_like"/>
    <property type="match status" value="1"/>
</dbReference>
<dbReference type="PANTHER" id="PTHR46383:SF1">
    <property type="entry name" value="ASPARTATE AMINOTRANSFERASE"/>
    <property type="match status" value="1"/>
</dbReference>
<evidence type="ECO:0000256" key="5">
    <source>
        <dbReference type="ARBA" id="ARBA00022898"/>
    </source>
</evidence>
<dbReference type="GO" id="GO:0008483">
    <property type="term" value="F:transaminase activity"/>
    <property type="evidence" value="ECO:0007669"/>
    <property type="project" value="UniProtKB-KW"/>
</dbReference>
<dbReference type="Gene3D" id="3.90.1150.10">
    <property type="entry name" value="Aspartate Aminotransferase, domain 1"/>
    <property type="match status" value="1"/>
</dbReference>
<organism evidence="6 7">
    <name type="scientific">Peptoniphilus porci</name>
    <dbReference type="NCBI Taxonomy" id="2652280"/>
    <lineage>
        <taxon>Bacteria</taxon>
        <taxon>Bacillati</taxon>
        <taxon>Bacillota</taxon>
        <taxon>Tissierellia</taxon>
        <taxon>Tissierellales</taxon>
        <taxon>Peptoniphilaceae</taxon>
        <taxon>Peptoniphilus</taxon>
    </lineage>
</organism>
<dbReference type="InterPro" id="IPR050596">
    <property type="entry name" value="AspAT/PAT-like"/>
</dbReference>